<dbReference type="EMBL" id="UGQB01000007">
    <property type="protein sequence ID" value="STZ70270.1"/>
    <property type="molecule type" value="Genomic_DNA"/>
</dbReference>
<evidence type="ECO:0000313" key="2">
    <source>
        <dbReference type="Proteomes" id="UP000254065"/>
    </source>
</evidence>
<reference evidence="1 2" key="1">
    <citation type="submission" date="2018-06" db="EMBL/GenBank/DDBJ databases">
        <authorList>
            <consortium name="Pathogen Informatics"/>
            <person name="Doyle S."/>
        </authorList>
    </citation>
    <scope>NUCLEOTIDE SEQUENCE [LARGE SCALE GENOMIC DNA]</scope>
    <source>
        <strain evidence="1 2">NCTC12877</strain>
    </source>
</reference>
<dbReference type="AlphaFoldDB" id="A0A378U701"/>
<evidence type="ECO:0000313" key="1">
    <source>
        <dbReference type="EMBL" id="STZ70270.1"/>
    </source>
</evidence>
<protein>
    <submittedName>
        <fullName evidence="1">Uncharacterized protein</fullName>
    </submittedName>
</protein>
<accession>A0A378U701</accession>
<dbReference type="SUPFAM" id="SSF53448">
    <property type="entry name" value="Nucleotide-diphospho-sugar transferases"/>
    <property type="match status" value="1"/>
</dbReference>
<dbReference type="InterPro" id="IPR029044">
    <property type="entry name" value="Nucleotide-diphossugar_trans"/>
</dbReference>
<keyword evidence="2" id="KW-1185">Reference proteome</keyword>
<name>A0A378U701_9GAMM</name>
<sequence length="59" mass="6344">MSPQMVAGVGVGEIAPLAPLLRSAMAGGCVSGEMLSDKWIDVGTMERLHEVERYVRGVW</sequence>
<organism evidence="1 2">
    <name type="scientific">Moraxella caprae</name>
    <dbReference type="NCBI Taxonomy" id="90240"/>
    <lineage>
        <taxon>Bacteria</taxon>
        <taxon>Pseudomonadati</taxon>
        <taxon>Pseudomonadota</taxon>
        <taxon>Gammaproteobacteria</taxon>
        <taxon>Moraxellales</taxon>
        <taxon>Moraxellaceae</taxon>
        <taxon>Moraxella</taxon>
    </lineage>
</organism>
<gene>
    <name evidence="1" type="ORF">NCTC12877_02744</name>
</gene>
<proteinExistence type="predicted"/>
<dbReference type="Proteomes" id="UP000254065">
    <property type="component" value="Unassembled WGS sequence"/>
</dbReference>